<sequence>MLNIWRDNYKVYGRPRLQMALRSFGIRIGTSRIIRLMHQFNIRSLMCRRFKKPETHVDYDQRPNLIKNWRIKL</sequence>
<feature type="domain" description="HTH-like" evidence="1">
    <location>
        <begin position="3"/>
        <end position="49"/>
    </location>
</feature>
<evidence type="ECO:0000313" key="2">
    <source>
        <dbReference type="EMBL" id="QIL50582.1"/>
    </source>
</evidence>
<gene>
    <name evidence="2" type="ORF">G7084_04200</name>
</gene>
<dbReference type="Proteomes" id="UP000500741">
    <property type="component" value="Chromosome"/>
</dbReference>
<protein>
    <submittedName>
        <fullName evidence="2">Transposase</fullName>
    </submittedName>
</protein>
<reference evidence="2 3" key="1">
    <citation type="submission" date="2020-03" db="EMBL/GenBank/DDBJ databases">
        <title>Weissella sp. nov., isolated from Cybister lewisianus.</title>
        <authorList>
            <person name="Hyun D.-W."/>
            <person name="Bae J.-W."/>
        </authorList>
    </citation>
    <scope>NUCLEOTIDE SEQUENCE [LARGE SCALE GENOMIC DNA]</scope>
    <source>
        <strain evidence="2 3">HDW19</strain>
    </source>
</reference>
<accession>A0A6G8B038</accession>
<dbReference type="KEGG" id="wco:G7084_04200"/>
<dbReference type="AlphaFoldDB" id="A0A6G8B038"/>
<name>A0A6G8B038_9LACO</name>
<dbReference type="Pfam" id="PF13276">
    <property type="entry name" value="HTH_21"/>
    <property type="match status" value="1"/>
</dbReference>
<proteinExistence type="predicted"/>
<organism evidence="2 3">
    <name type="scientific">Weissella coleopterorum</name>
    <dbReference type="NCBI Taxonomy" id="2714949"/>
    <lineage>
        <taxon>Bacteria</taxon>
        <taxon>Bacillati</taxon>
        <taxon>Bacillota</taxon>
        <taxon>Bacilli</taxon>
        <taxon>Lactobacillales</taxon>
        <taxon>Lactobacillaceae</taxon>
        <taxon>Weissella</taxon>
    </lineage>
</organism>
<keyword evidence="3" id="KW-1185">Reference proteome</keyword>
<evidence type="ECO:0000259" key="1">
    <source>
        <dbReference type="Pfam" id="PF13276"/>
    </source>
</evidence>
<dbReference type="InterPro" id="IPR025948">
    <property type="entry name" value="HTH-like_dom"/>
</dbReference>
<dbReference type="EMBL" id="CP049888">
    <property type="protein sequence ID" value="QIL50582.1"/>
    <property type="molecule type" value="Genomic_DNA"/>
</dbReference>
<evidence type="ECO:0000313" key="3">
    <source>
        <dbReference type="Proteomes" id="UP000500741"/>
    </source>
</evidence>